<name>A0A392RQC0_9FABA</name>
<evidence type="ECO:0000313" key="2">
    <source>
        <dbReference type="EMBL" id="MCI38858.1"/>
    </source>
</evidence>
<feature type="compositionally biased region" description="Basic and acidic residues" evidence="1">
    <location>
        <begin position="15"/>
        <end position="30"/>
    </location>
</feature>
<keyword evidence="3" id="KW-1185">Reference proteome</keyword>
<proteinExistence type="predicted"/>
<dbReference type="Proteomes" id="UP000265520">
    <property type="component" value="Unassembled WGS sequence"/>
</dbReference>
<keyword evidence="2" id="KW-0418">Kinase</keyword>
<feature type="non-terminal residue" evidence="2">
    <location>
        <position position="1"/>
    </location>
</feature>
<organism evidence="2 3">
    <name type="scientific">Trifolium medium</name>
    <dbReference type="NCBI Taxonomy" id="97028"/>
    <lineage>
        <taxon>Eukaryota</taxon>
        <taxon>Viridiplantae</taxon>
        <taxon>Streptophyta</taxon>
        <taxon>Embryophyta</taxon>
        <taxon>Tracheophyta</taxon>
        <taxon>Spermatophyta</taxon>
        <taxon>Magnoliopsida</taxon>
        <taxon>eudicotyledons</taxon>
        <taxon>Gunneridae</taxon>
        <taxon>Pentapetalae</taxon>
        <taxon>rosids</taxon>
        <taxon>fabids</taxon>
        <taxon>Fabales</taxon>
        <taxon>Fabaceae</taxon>
        <taxon>Papilionoideae</taxon>
        <taxon>50 kb inversion clade</taxon>
        <taxon>NPAAA clade</taxon>
        <taxon>Hologalegina</taxon>
        <taxon>IRL clade</taxon>
        <taxon>Trifolieae</taxon>
        <taxon>Trifolium</taxon>
    </lineage>
</organism>
<dbReference type="GO" id="GO:0016301">
    <property type="term" value="F:kinase activity"/>
    <property type="evidence" value="ECO:0007669"/>
    <property type="project" value="UniProtKB-KW"/>
</dbReference>
<reference evidence="2 3" key="1">
    <citation type="journal article" date="2018" name="Front. Plant Sci.">
        <title>Red Clover (Trifolium pratense) and Zigzag Clover (T. medium) - A Picture of Genomic Similarities and Differences.</title>
        <authorList>
            <person name="Dluhosova J."/>
            <person name="Istvanek J."/>
            <person name="Nedelnik J."/>
            <person name="Repkova J."/>
        </authorList>
    </citation>
    <scope>NUCLEOTIDE SEQUENCE [LARGE SCALE GENOMIC DNA]</scope>
    <source>
        <strain evidence="3">cv. 10/8</strain>
        <tissue evidence="2">Leaf</tissue>
    </source>
</reference>
<feature type="region of interest" description="Disordered" evidence="1">
    <location>
        <begin position="1"/>
        <end position="44"/>
    </location>
</feature>
<evidence type="ECO:0000256" key="1">
    <source>
        <dbReference type="SAM" id="MobiDB-lite"/>
    </source>
</evidence>
<sequence length="44" mass="5164">DRRRRKSNATNADVEPQKETSDTEKSDYPDSKSNGRNVRKNQRK</sequence>
<protein>
    <submittedName>
        <fullName evidence="2">Protein kinase domain containing protein expressed</fullName>
    </submittedName>
</protein>
<dbReference type="AlphaFoldDB" id="A0A392RQC0"/>
<comment type="caution">
    <text evidence="2">The sequence shown here is derived from an EMBL/GenBank/DDBJ whole genome shotgun (WGS) entry which is preliminary data.</text>
</comment>
<accession>A0A392RQC0</accession>
<keyword evidence="2" id="KW-0808">Transferase</keyword>
<evidence type="ECO:0000313" key="3">
    <source>
        <dbReference type="Proteomes" id="UP000265520"/>
    </source>
</evidence>
<dbReference type="EMBL" id="LXQA010260751">
    <property type="protein sequence ID" value="MCI38858.1"/>
    <property type="molecule type" value="Genomic_DNA"/>
</dbReference>